<keyword evidence="3" id="KW-1185">Reference proteome</keyword>
<name>A0A5B2XEE7_9PSEU</name>
<proteinExistence type="predicted"/>
<evidence type="ECO:0000313" key="3">
    <source>
        <dbReference type="Proteomes" id="UP000323454"/>
    </source>
</evidence>
<reference evidence="2 3" key="1">
    <citation type="submission" date="2019-09" db="EMBL/GenBank/DDBJ databases">
        <title>Goodfellowia gen. nov., a new genus of the Pseudonocardineae related to Actinoalloteichus, containing Goodfellowia coeruleoviolacea gen. nov., comb. nov. gen. nov., comb. nov.</title>
        <authorList>
            <person name="Labeda D."/>
        </authorList>
    </citation>
    <scope>NUCLEOTIDE SEQUENCE [LARGE SCALE GENOMIC DNA]</scope>
    <source>
        <strain evidence="2 3">AN110305</strain>
    </source>
</reference>
<dbReference type="RefSeq" id="WP_149850344.1">
    <property type="nucleotide sequence ID" value="NZ_VUOB01000026.1"/>
</dbReference>
<sequence>MPPTLAPGAEGQVEARQDLDSIKPLTVDPPPVWTRRWVSLLAVLVVLGAAVLGGARWRQQHCGLTPFAVDAATLQAMGDECIGVSAYGFSFQANDARLSAVEDTVAGLNRRAEDLHRASPSRPYFSLVFVAALSSLAQPPDELFTERESLEGLAVAQSRQLDKNGPGDPIVRLLLANAGDRVLHGPDVAGILKQMTADDPSIIGVVGLEQTREPTVRTIEALNDVGLPMLATTLSADGLTQHSPMYFQLSPQDRREGEVAAAYAARRLAVASEPIARKVRILYSADRQDTYSNNLREDLQSSFAAKGVDFEVDTRAYVPAYSLAAQAPGTGPYQVGKDTCGYDGLVFFAGRPDDFATMLDGVNDSCNSRPPRILGDDDISRFVADLGLRGRHPAIPFDYLSFALGSPFCIRQTDLWHTMGILFPQACRGDSKDSSTDGYVALSYDAVRTYVTAVEHLRESGGRLPLTPGAVWHELKGIHETPLDGESGVIDFGGVVNQQVPTDKFIAVQRVEDGGEPKDQGSCGRFAGRTSSPWCP</sequence>
<dbReference type="SUPFAM" id="SSF53822">
    <property type="entry name" value="Periplasmic binding protein-like I"/>
    <property type="match status" value="1"/>
</dbReference>
<gene>
    <name evidence="2" type="ORF">F0L68_15885</name>
</gene>
<dbReference type="Gene3D" id="3.40.50.2300">
    <property type="match status" value="2"/>
</dbReference>
<dbReference type="OrthoDB" id="3440574at2"/>
<organism evidence="2 3">
    <name type="scientific">Solihabitans fulvus</name>
    <dbReference type="NCBI Taxonomy" id="1892852"/>
    <lineage>
        <taxon>Bacteria</taxon>
        <taxon>Bacillati</taxon>
        <taxon>Actinomycetota</taxon>
        <taxon>Actinomycetes</taxon>
        <taxon>Pseudonocardiales</taxon>
        <taxon>Pseudonocardiaceae</taxon>
        <taxon>Solihabitans</taxon>
    </lineage>
</organism>
<evidence type="ECO:0008006" key="4">
    <source>
        <dbReference type="Google" id="ProtNLM"/>
    </source>
</evidence>
<accession>A0A5B2XEE7</accession>
<dbReference type="Proteomes" id="UP000323454">
    <property type="component" value="Unassembled WGS sequence"/>
</dbReference>
<dbReference type="InterPro" id="IPR028082">
    <property type="entry name" value="Peripla_BP_I"/>
</dbReference>
<protein>
    <recommendedName>
        <fullName evidence="4">ABC-type branched-chain amino acid transport system, substrate-binding protein</fullName>
    </recommendedName>
</protein>
<evidence type="ECO:0000256" key="1">
    <source>
        <dbReference type="SAM" id="MobiDB-lite"/>
    </source>
</evidence>
<comment type="caution">
    <text evidence="2">The sequence shown here is derived from an EMBL/GenBank/DDBJ whole genome shotgun (WGS) entry which is preliminary data.</text>
</comment>
<feature type="region of interest" description="Disordered" evidence="1">
    <location>
        <begin position="514"/>
        <end position="536"/>
    </location>
</feature>
<reference evidence="2 3" key="2">
    <citation type="submission" date="2019-09" db="EMBL/GenBank/DDBJ databases">
        <authorList>
            <person name="Jin C."/>
        </authorList>
    </citation>
    <scope>NUCLEOTIDE SEQUENCE [LARGE SCALE GENOMIC DNA]</scope>
    <source>
        <strain evidence="2 3">AN110305</strain>
    </source>
</reference>
<dbReference type="EMBL" id="VUOB01000026">
    <property type="protein sequence ID" value="KAA2261723.1"/>
    <property type="molecule type" value="Genomic_DNA"/>
</dbReference>
<evidence type="ECO:0000313" key="2">
    <source>
        <dbReference type="EMBL" id="KAA2261723.1"/>
    </source>
</evidence>
<dbReference type="AlphaFoldDB" id="A0A5B2XEE7"/>